<evidence type="ECO:0000313" key="1">
    <source>
        <dbReference type="EMBL" id="KAI0088179.1"/>
    </source>
</evidence>
<dbReference type="Proteomes" id="UP001055072">
    <property type="component" value="Unassembled WGS sequence"/>
</dbReference>
<name>A0ACB8U282_9APHY</name>
<sequence length="277" mass="31038">MFPTELIDIITDHLHDDWSALRVCTLVSRTWTVSARYHLFRHISIPLASSDGDSDLREAVRSFESPLGKQYGAYVRLCTVKALGTLFYWMKEPCIDLVTLGQLLSSLPRLGTLRLINIAWPAPSIRLPASLASTSVTSLVVCRVESSQDYQQQYKTIRDGMAVLCLLPSLKSLTTLRSCWGASSLRDSYPSVEPSLFPHGLELETLDLRADGPACILINYAIECLNFSALTTLSIWSFYTEDIPSIGKLIRAAAHSLQSLELRLTRLVFWDDPNDRE</sequence>
<evidence type="ECO:0000313" key="2">
    <source>
        <dbReference type="Proteomes" id="UP001055072"/>
    </source>
</evidence>
<organism evidence="1 2">
    <name type="scientific">Irpex rosettiformis</name>
    <dbReference type="NCBI Taxonomy" id="378272"/>
    <lineage>
        <taxon>Eukaryota</taxon>
        <taxon>Fungi</taxon>
        <taxon>Dikarya</taxon>
        <taxon>Basidiomycota</taxon>
        <taxon>Agaricomycotina</taxon>
        <taxon>Agaricomycetes</taxon>
        <taxon>Polyporales</taxon>
        <taxon>Irpicaceae</taxon>
        <taxon>Irpex</taxon>
    </lineage>
</organism>
<protein>
    <submittedName>
        <fullName evidence="1">Uncharacterized protein</fullName>
    </submittedName>
</protein>
<keyword evidence="2" id="KW-1185">Reference proteome</keyword>
<reference evidence="1" key="1">
    <citation type="journal article" date="2021" name="Environ. Microbiol.">
        <title>Gene family expansions and transcriptome signatures uncover fungal adaptations to wood decay.</title>
        <authorList>
            <person name="Hage H."/>
            <person name="Miyauchi S."/>
            <person name="Viragh M."/>
            <person name="Drula E."/>
            <person name="Min B."/>
            <person name="Chaduli D."/>
            <person name="Navarro D."/>
            <person name="Favel A."/>
            <person name="Norest M."/>
            <person name="Lesage-Meessen L."/>
            <person name="Balint B."/>
            <person name="Merenyi Z."/>
            <person name="de Eugenio L."/>
            <person name="Morin E."/>
            <person name="Martinez A.T."/>
            <person name="Baldrian P."/>
            <person name="Stursova M."/>
            <person name="Martinez M.J."/>
            <person name="Novotny C."/>
            <person name="Magnuson J.K."/>
            <person name="Spatafora J.W."/>
            <person name="Maurice S."/>
            <person name="Pangilinan J."/>
            <person name="Andreopoulos W."/>
            <person name="LaButti K."/>
            <person name="Hundley H."/>
            <person name="Na H."/>
            <person name="Kuo A."/>
            <person name="Barry K."/>
            <person name="Lipzen A."/>
            <person name="Henrissat B."/>
            <person name="Riley R."/>
            <person name="Ahrendt S."/>
            <person name="Nagy L.G."/>
            <person name="Grigoriev I.V."/>
            <person name="Martin F."/>
            <person name="Rosso M.N."/>
        </authorList>
    </citation>
    <scope>NUCLEOTIDE SEQUENCE</scope>
    <source>
        <strain evidence="1">CBS 384.51</strain>
    </source>
</reference>
<gene>
    <name evidence="1" type="ORF">BDY19DRAFT_949393</name>
</gene>
<proteinExistence type="predicted"/>
<dbReference type="EMBL" id="MU274914">
    <property type="protein sequence ID" value="KAI0088179.1"/>
    <property type="molecule type" value="Genomic_DNA"/>
</dbReference>
<comment type="caution">
    <text evidence="1">The sequence shown here is derived from an EMBL/GenBank/DDBJ whole genome shotgun (WGS) entry which is preliminary data.</text>
</comment>
<accession>A0ACB8U282</accession>